<evidence type="ECO:0000313" key="1">
    <source>
        <dbReference type="EMBL" id="KAH7920627.1"/>
    </source>
</evidence>
<dbReference type="EMBL" id="MU266568">
    <property type="protein sequence ID" value="KAH7920627.1"/>
    <property type="molecule type" value="Genomic_DNA"/>
</dbReference>
<evidence type="ECO:0000313" key="2">
    <source>
        <dbReference type="Proteomes" id="UP000790709"/>
    </source>
</evidence>
<proteinExistence type="predicted"/>
<keyword evidence="2" id="KW-1185">Reference proteome</keyword>
<protein>
    <submittedName>
        <fullName evidence="1">Uncharacterized protein</fullName>
    </submittedName>
</protein>
<comment type="caution">
    <text evidence="1">The sequence shown here is derived from an EMBL/GenBank/DDBJ whole genome shotgun (WGS) entry which is preliminary data.</text>
</comment>
<organism evidence="1 2">
    <name type="scientific">Leucogyrophana mollusca</name>
    <dbReference type="NCBI Taxonomy" id="85980"/>
    <lineage>
        <taxon>Eukaryota</taxon>
        <taxon>Fungi</taxon>
        <taxon>Dikarya</taxon>
        <taxon>Basidiomycota</taxon>
        <taxon>Agaricomycotina</taxon>
        <taxon>Agaricomycetes</taxon>
        <taxon>Agaricomycetidae</taxon>
        <taxon>Boletales</taxon>
        <taxon>Boletales incertae sedis</taxon>
        <taxon>Leucogyrophana</taxon>
    </lineage>
</organism>
<reference evidence="1" key="1">
    <citation type="journal article" date="2021" name="New Phytol.">
        <title>Evolutionary innovations through gain and loss of genes in the ectomycorrhizal Boletales.</title>
        <authorList>
            <person name="Wu G."/>
            <person name="Miyauchi S."/>
            <person name="Morin E."/>
            <person name="Kuo A."/>
            <person name="Drula E."/>
            <person name="Varga T."/>
            <person name="Kohler A."/>
            <person name="Feng B."/>
            <person name="Cao Y."/>
            <person name="Lipzen A."/>
            <person name="Daum C."/>
            <person name="Hundley H."/>
            <person name="Pangilinan J."/>
            <person name="Johnson J."/>
            <person name="Barry K."/>
            <person name="LaButti K."/>
            <person name="Ng V."/>
            <person name="Ahrendt S."/>
            <person name="Min B."/>
            <person name="Choi I.G."/>
            <person name="Park H."/>
            <person name="Plett J.M."/>
            <person name="Magnuson J."/>
            <person name="Spatafora J.W."/>
            <person name="Nagy L.G."/>
            <person name="Henrissat B."/>
            <person name="Grigoriev I.V."/>
            <person name="Yang Z.L."/>
            <person name="Xu J."/>
            <person name="Martin F.M."/>
        </authorList>
    </citation>
    <scope>NUCLEOTIDE SEQUENCE</scope>
    <source>
        <strain evidence="1">KUC20120723A-06</strain>
    </source>
</reference>
<dbReference type="Proteomes" id="UP000790709">
    <property type="component" value="Unassembled WGS sequence"/>
</dbReference>
<sequence>MSGSFDTILFPADLGLAAKYDPSVFSLTRRKPKNAFEKGDLYLEATITELHKIKMMSPQAYADSKGDMDILKERYDQTVYQRNKLEKKRQSILPILRDLLTRRDSQIFMEAGAELFSVAKRTSEHIRRTILSVPSEYFNPVANGAVSPGERISGLSIPLEGRFNEETASDISTIASFVMSDPFADAFTETGSSSFSDITSSCDGDDMNSGNTPTESPVQSVVALRPMNSVPETHSEASSISRASSPSTHVTYINNYYHHSLVAQNSAITSPTLNGGTGSNNRGATISQQLQLPSELSDNTTSPPLTSSLCDLAVGDNCTLQISA</sequence>
<name>A0ACB8B788_9AGAM</name>
<accession>A0ACB8B788</accession>
<gene>
    <name evidence="1" type="ORF">BV22DRAFT_1039631</name>
</gene>